<dbReference type="PANTHER" id="PTHR43680">
    <property type="entry name" value="NITRATE REDUCTASE MOLYBDENUM COFACTOR ASSEMBLY CHAPERONE"/>
    <property type="match status" value="1"/>
</dbReference>
<dbReference type="InterPro" id="IPR003765">
    <property type="entry name" value="NO3_reductase_chaperone_NarJ"/>
</dbReference>
<keyword evidence="2" id="KW-1185">Reference proteome</keyword>
<reference evidence="2" key="1">
    <citation type="journal article" date="2019" name="Int. J. Syst. Evol. Microbiol.">
        <title>The Global Catalogue of Microorganisms (GCM) 10K type strain sequencing project: providing services to taxonomists for standard genome sequencing and annotation.</title>
        <authorList>
            <consortium name="The Broad Institute Genomics Platform"/>
            <consortium name="The Broad Institute Genome Sequencing Center for Infectious Disease"/>
            <person name="Wu L."/>
            <person name="Ma J."/>
        </authorList>
    </citation>
    <scope>NUCLEOTIDE SEQUENCE [LARGE SCALE GENOMIC DNA]</scope>
    <source>
        <strain evidence="2">CCUG 48216</strain>
    </source>
</reference>
<protein>
    <submittedName>
        <fullName evidence="1">Nitrate reductase molybdenum cofactor assembly chaperone</fullName>
    </submittedName>
</protein>
<organism evidence="1 2">
    <name type="scientific">Paenibacillus timonensis</name>
    <dbReference type="NCBI Taxonomy" id="225915"/>
    <lineage>
        <taxon>Bacteria</taxon>
        <taxon>Bacillati</taxon>
        <taxon>Bacillota</taxon>
        <taxon>Bacilli</taxon>
        <taxon>Bacillales</taxon>
        <taxon>Paenibacillaceae</taxon>
        <taxon>Paenibacillus</taxon>
    </lineage>
</organism>
<name>A0ABW3SCD3_9BACL</name>
<dbReference type="NCBIfam" id="TIGR00684">
    <property type="entry name" value="narJ"/>
    <property type="match status" value="1"/>
</dbReference>
<dbReference type="PANTHER" id="PTHR43680:SF2">
    <property type="entry name" value="NITRATE REDUCTASE MOLYBDENUM COFACTOR ASSEMBLY CHAPERONE NARJ"/>
    <property type="match status" value="1"/>
</dbReference>
<dbReference type="InterPro" id="IPR036411">
    <property type="entry name" value="TorD-like_sf"/>
</dbReference>
<evidence type="ECO:0000313" key="1">
    <source>
        <dbReference type="EMBL" id="MFD1181885.1"/>
    </source>
</evidence>
<comment type="caution">
    <text evidence="1">The sequence shown here is derived from an EMBL/GenBank/DDBJ whole genome shotgun (WGS) entry which is preliminary data.</text>
</comment>
<sequence>MVEAMEAKRIGLAVAARLLGYPDDSYPEVLKETVDAVSDVEDCALKNRLEAAIRPLEALPLRELREQYVWTFDWKEKTGLYLTAHELGDSRERGAALILLQHIIGDAGFAASAGELADYMPLLYELLAIRPDHVHVRALELRLAVATKRVAGHLAEDSPYRELFAYLMEDVFGEPSEEDIRRLEAKREQADLDELPYPILYGMDGTARTGTDPAQFKMCN</sequence>
<gene>
    <name evidence="1" type="primary">narJ</name>
    <name evidence="1" type="ORF">ACFQ2Z_10985</name>
</gene>
<proteinExistence type="predicted"/>
<dbReference type="SUPFAM" id="SSF89155">
    <property type="entry name" value="TorD-like"/>
    <property type="match status" value="1"/>
</dbReference>
<dbReference type="Proteomes" id="UP001597211">
    <property type="component" value="Unassembled WGS sequence"/>
</dbReference>
<dbReference type="RefSeq" id="WP_240268863.1">
    <property type="nucleotide sequence ID" value="NZ_JAKSXN010000017.1"/>
</dbReference>
<evidence type="ECO:0000313" key="2">
    <source>
        <dbReference type="Proteomes" id="UP001597211"/>
    </source>
</evidence>
<dbReference type="EMBL" id="JBHTKZ010000017">
    <property type="protein sequence ID" value="MFD1181885.1"/>
    <property type="molecule type" value="Genomic_DNA"/>
</dbReference>
<accession>A0ABW3SCD3</accession>